<evidence type="ECO:0000313" key="2">
    <source>
        <dbReference type="Proteomes" id="UP000199245"/>
    </source>
</evidence>
<dbReference type="Proteomes" id="UP000199245">
    <property type="component" value="Unassembled WGS sequence"/>
</dbReference>
<dbReference type="EMBL" id="FMZW01000033">
    <property type="protein sequence ID" value="SDE71661.1"/>
    <property type="molecule type" value="Genomic_DNA"/>
</dbReference>
<protein>
    <submittedName>
        <fullName evidence="1">Uncharacterized protein</fullName>
    </submittedName>
</protein>
<accession>A0A1G7F726</accession>
<dbReference type="RefSeq" id="WP_092087232.1">
    <property type="nucleotide sequence ID" value="NZ_FMZW01000033.1"/>
</dbReference>
<dbReference type="AlphaFoldDB" id="A0A1G7F726"/>
<sequence>MGSKSREYLFGATVRHLAERAKEARLEADGAACRAWNARMLAFQGPAQPSPALGDALNAGFRYLEVKCLGCETHQTVALDIVRRPKWTPIQELERYMRCKLCSRRSGYPFKRSHLVALRTTKISAMNPPSTWWPGER</sequence>
<organism evidence="1 2">
    <name type="scientific">Bradyrhizobium brasilense</name>
    <dbReference type="NCBI Taxonomy" id="1419277"/>
    <lineage>
        <taxon>Bacteria</taxon>
        <taxon>Pseudomonadati</taxon>
        <taxon>Pseudomonadota</taxon>
        <taxon>Alphaproteobacteria</taxon>
        <taxon>Hyphomicrobiales</taxon>
        <taxon>Nitrobacteraceae</taxon>
        <taxon>Bradyrhizobium</taxon>
    </lineage>
</organism>
<reference evidence="1 2" key="1">
    <citation type="submission" date="2016-10" db="EMBL/GenBank/DDBJ databases">
        <authorList>
            <person name="de Groot N.N."/>
        </authorList>
    </citation>
    <scope>NUCLEOTIDE SEQUENCE [LARGE SCALE GENOMIC DNA]</scope>
    <source>
        <strain evidence="1 2">R5</strain>
    </source>
</reference>
<evidence type="ECO:0000313" key="1">
    <source>
        <dbReference type="EMBL" id="SDE71661.1"/>
    </source>
</evidence>
<proteinExistence type="predicted"/>
<gene>
    <name evidence="1" type="ORF">SAMN05216337_10334</name>
</gene>
<name>A0A1G7F726_9BRAD</name>